<evidence type="ECO:0000313" key="1">
    <source>
        <dbReference type="EMBL" id="MCF4102707.1"/>
    </source>
</evidence>
<protein>
    <submittedName>
        <fullName evidence="1">Uncharacterized protein</fullName>
    </submittedName>
</protein>
<accession>A0ABS9EIM2</accession>
<dbReference type="EMBL" id="JAKGTH010000011">
    <property type="protein sequence ID" value="MCF4102707.1"/>
    <property type="molecule type" value="Genomic_DNA"/>
</dbReference>
<dbReference type="RefSeq" id="WP_236134849.1">
    <property type="nucleotide sequence ID" value="NZ_JAKGTH010000011.1"/>
</dbReference>
<dbReference type="Proteomes" id="UP001179363">
    <property type="component" value="Unassembled WGS sequence"/>
</dbReference>
<sequence>MSDSKLLNKSYNEQSIEDLQKDVLLWDEVLQASLEELLFYKNLLSANIFEQDIPNMFEKLQMFQSKLEELHTDKIDLTLAVRHHKNDLSGMMECEDIGCDTFYRSWHKKLSNWMIEDSEKFEELKFRIIRYSTPLLKQLN</sequence>
<gene>
    <name evidence="1" type="ORF">L1I30_13600</name>
</gene>
<reference evidence="1" key="1">
    <citation type="submission" date="2022-01" db="EMBL/GenBank/DDBJ databases">
        <title>Gillisia lutea sp. nov., isolated from marine plastic residues from the Malvarosa beach (Valencia, Spain).</title>
        <authorList>
            <person name="Vidal-Verdu A."/>
            <person name="Molina-Menor E."/>
            <person name="Satari L."/>
            <person name="Pascual J."/>
            <person name="Pereto J."/>
            <person name="Porcar M."/>
        </authorList>
    </citation>
    <scope>NUCLEOTIDE SEQUENCE</scope>
    <source>
        <strain evidence="1">M10.2A</strain>
    </source>
</reference>
<keyword evidence="2" id="KW-1185">Reference proteome</keyword>
<evidence type="ECO:0000313" key="2">
    <source>
        <dbReference type="Proteomes" id="UP001179363"/>
    </source>
</evidence>
<organism evidence="1 2">
    <name type="scientific">Gillisia lutea</name>
    <dbReference type="NCBI Taxonomy" id="2909668"/>
    <lineage>
        <taxon>Bacteria</taxon>
        <taxon>Pseudomonadati</taxon>
        <taxon>Bacteroidota</taxon>
        <taxon>Flavobacteriia</taxon>
        <taxon>Flavobacteriales</taxon>
        <taxon>Flavobacteriaceae</taxon>
        <taxon>Gillisia</taxon>
    </lineage>
</organism>
<proteinExistence type="predicted"/>
<comment type="caution">
    <text evidence="1">The sequence shown here is derived from an EMBL/GenBank/DDBJ whole genome shotgun (WGS) entry which is preliminary data.</text>
</comment>
<name>A0ABS9EIM2_9FLAO</name>